<evidence type="ECO:0000313" key="6">
    <source>
        <dbReference type="EMBL" id="KAL1407807.1"/>
    </source>
</evidence>
<keyword evidence="7" id="KW-1185">Reference proteome</keyword>
<dbReference type="EMBL" id="JBBXJM010000005">
    <property type="protein sequence ID" value="KAL1407807.1"/>
    <property type="molecule type" value="Genomic_DNA"/>
</dbReference>
<evidence type="ECO:0000256" key="4">
    <source>
        <dbReference type="ARBA" id="ARBA00023002"/>
    </source>
</evidence>
<sequence length="583" mass="63838">MADADTRALTRIAVIGAGASGLAQIAQLKEIYGRDAVAAETRVEIVGFEARDGVGGIWWVVSWDELTSRNYDPNPSPFLHATRVVDGKTQLLPHPRGAEAPTPVYDGLRTNLAGGIMQYRGFPFPDTAHLFPTSAQVLAYLQSYAEARGLLEHIRFNTRVERLRLTPSAGARRGGRRWGITSSNTVAGTTAHEEFDYVAVANGHYADGYIPPIEGLSGFPGTVQHSREFRREADYAGRTVLVVGSFASGSDVSRLIAQLNVGHYAADGAPLHAGAGEKLPFTKVYQSSSGVPNINNGLQDGTEAWKPFVVNVPLIERVEGASAEYPKGRVHFYEAGAETENGPATASHAPLDDVDVIIFATGYYYALPFIKAADAPWDALRPLEDEIARDERAGGAEWETGGLRGWAVRGLDPLLLFLENDRTIVFNVLQYQIAPFPFAEVQARLAALLWAGLLPNFPDVPTPPPNLGNPYIAQQLALPASGAPTPALSDAAHSRASSPPSTPPEGHEQPRVVEGKGEPLRHTHRKRKEFIFPNPYEVYWTEYVFSLTREGEDEGTEDYWLAFEQWRADLRNDVFLRKRTLGY</sequence>
<comment type="similarity">
    <text evidence="1">Belongs to the FMO family.</text>
</comment>
<protein>
    <submittedName>
        <fullName evidence="6">Monooxygenase</fullName>
    </submittedName>
</protein>
<dbReference type="GeneID" id="95988285"/>
<dbReference type="RefSeq" id="XP_069207751.1">
    <property type="nucleotide sequence ID" value="XM_069355680.1"/>
</dbReference>
<feature type="compositionally biased region" description="Basic and acidic residues" evidence="5">
    <location>
        <begin position="505"/>
        <end position="521"/>
    </location>
</feature>
<dbReference type="Gene3D" id="3.50.50.60">
    <property type="entry name" value="FAD/NAD(P)-binding domain"/>
    <property type="match status" value="3"/>
</dbReference>
<evidence type="ECO:0000256" key="5">
    <source>
        <dbReference type="SAM" id="MobiDB-lite"/>
    </source>
</evidence>
<dbReference type="GO" id="GO:0004497">
    <property type="term" value="F:monooxygenase activity"/>
    <property type="evidence" value="ECO:0007669"/>
    <property type="project" value="UniProtKB-KW"/>
</dbReference>
<gene>
    <name evidence="6" type="primary">FMO1_4</name>
    <name evidence="6" type="ORF">Q8F55_007242</name>
</gene>
<dbReference type="SUPFAM" id="SSF51905">
    <property type="entry name" value="FAD/NAD(P)-binding domain"/>
    <property type="match status" value="1"/>
</dbReference>
<keyword evidence="4" id="KW-0560">Oxidoreductase</keyword>
<dbReference type="Proteomes" id="UP001565368">
    <property type="component" value="Unassembled WGS sequence"/>
</dbReference>
<evidence type="ECO:0000256" key="3">
    <source>
        <dbReference type="ARBA" id="ARBA00022827"/>
    </source>
</evidence>
<proteinExistence type="inferred from homology"/>
<organism evidence="6 7">
    <name type="scientific">Vanrija albida</name>
    <dbReference type="NCBI Taxonomy" id="181172"/>
    <lineage>
        <taxon>Eukaryota</taxon>
        <taxon>Fungi</taxon>
        <taxon>Dikarya</taxon>
        <taxon>Basidiomycota</taxon>
        <taxon>Agaricomycotina</taxon>
        <taxon>Tremellomycetes</taxon>
        <taxon>Trichosporonales</taxon>
        <taxon>Trichosporonaceae</taxon>
        <taxon>Vanrija</taxon>
    </lineage>
</organism>
<keyword evidence="2" id="KW-0285">Flavoprotein</keyword>
<dbReference type="PANTHER" id="PTHR23023">
    <property type="entry name" value="DIMETHYLANILINE MONOOXYGENASE"/>
    <property type="match status" value="1"/>
</dbReference>
<name>A0ABR3PZR9_9TREE</name>
<keyword evidence="3" id="KW-0274">FAD</keyword>
<feature type="region of interest" description="Disordered" evidence="5">
    <location>
        <begin position="482"/>
        <end position="521"/>
    </location>
</feature>
<evidence type="ECO:0000256" key="2">
    <source>
        <dbReference type="ARBA" id="ARBA00022630"/>
    </source>
</evidence>
<comment type="caution">
    <text evidence="6">The sequence shown here is derived from an EMBL/GenBank/DDBJ whole genome shotgun (WGS) entry which is preliminary data.</text>
</comment>
<reference evidence="6 7" key="1">
    <citation type="submission" date="2023-08" db="EMBL/GenBank/DDBJ databases">
        <title>Annotated Genome Sequence of Vanrija albida AlHP1.</title>
        <authorList>
            <person name="Herzog R."/>
        </authorList>
    </citation>
    <scope>NUCLEOTIDE SEQUENCE [LARGE SCALE GENOMIC DNA]</scope>
    <source>
        <strain evidence="6 7">AlHP1</strain>
    </source>
</reference>
<dbReference type="InterPro" id="IPR050346">
    <property type="entry name" value="FMO-like"/>
</dbReference>
<keyword evidence="6" id="KW-0503">Monooxygenase</keyword>
<dbReference type="InterPro" id="IPR036188">
    <property type="entry name" value="FAD/NAD-bd_sf"/>
</dbReference>
<dbReference type="InterPro" id="IPR020946">
    <property type="entry name" value="Flavin_mOase-like"/>
</dbReference>
<dbReference type="Pfam" id="PF00743">
    <property type="entry name" value="FMO-like"/>
    <property type="match status" value="1"/>
</dbReference>
<evidence type="ECO:0000256" key="1">
    <source>
        <dbReference type="ARBA" id="ARBA00009183"/>
    </source>
</evidence>
<evidence type="ECO:0000313" key="7">
    <source>
        <dbReference type="Proteomes" id="UP001565368"/>
    </source>
</evidence>
<accession>A0ABR3PZR9</accession>